<feature type="domain" description="Inner centromere protein ARK-binding" evidence="9">
    <location>
        <begin position="890"/>
        <end position="943"/>
    </location>
</feature>
<evidence type="ECO:0000256" key="2">
    <source>
        <dbReference type="ARBA" id="ARBA00004186"/>
    </source>
</evidence>
<reference evidence="10" key="1">
    <citation type="journal article" date="2021" name="Mol. Ecol. Resour.">
        <title>Apolygus lucorum genome provides insights into omnivorousness and mesophyll feeding.</title>
        <authorList>
            <person name="Liu Y."/>
            <person name="Liu H."/>
            <person name="Wang H."/>
            <person name="Huang T."/>
            <person name="Liu B."/>
            <person name="Yang B."/>
            <person name="Yin L."/>
            <person name="Li B."/>
            <person name="Zhang Y."/>
            <person name="Zhang S."/>
            <person name="Jiang F."/>
            <person name="Zhang X."/>
            <person name="Ren Y."/>
            <person name="Wang B."/>
            <person name="Wang S."/>
            <person name="Lu Y."/>
            <person name="Wu K."/>
            <person name="Fan W."/>
            <person name="Wang G."/>
        </authorList>
    </citation>
    <scope>NUCLEOTIDE SEQUENCE</scope>
    <source>
        <strain evidence="10">12Hb</strain>
    </source>
</reference>
<evidence type="ECO:0000256" key="7">
    <source>
        <dbReference type="ARBA" id="ARBA00023242"/>
    </source>
</evidence>
<sequence length="972" mass="107955">MAELDNIRAIFDHTREELEGFAKFSVDLRKSCQHYIQEVKKKIKKTGAFVEPPVTLPVLCASFRTSASASTVIETPPGTKPGGRPARGAALRARQGVNASYEFMKQGKLRRPSNFNTAKGFNPLPTIPATPAELSGGSSSSIPHYPAPASVASSDEGIFRVPAPPMCVPGPSRTNPPPSPRSVTTDDSEPESAVVRKSKRIRASKRKNTKKDSQGVAASRTVILDAGAPEPMDTTVEGEPPTETSVMVPPTDSNITCVIENDDNASKRTRTRTIRKNKPETSIMVPPTDSNMTCVIESDDNASKRTRTRTIRKNKPENSEAVADAVEIPDTDSDPNRTKTINNKPEATSAMVLSEINTDALEIADTNSGRTRTKTIHKNKPEATSPMDLSEINTDALEIADTNSGRTRTKTIRKNKPEATSPMVLSEINTDAVEIVDTNSDRTRTKTIRKNKPEATSPVVLSEINTDPAVDADSGRTRTKTIRKNKPEATSPMVLSDADENCGANRTRTKTIRKNKPVKENINPTEVVDLENPASKTDEGMAVSNDQPEIPSRKSDACPKSTIKPVVPAIEIVDMDDPMASLASSVAMECFTVGGSNKRSHESRNVLEEVQGVKRHKPSDPTVDDIVINQNAPRTRSKMRAVTEPKVEETTRTPGQVSKVPVDFIMQGFSAGARHTPASTNKLLMSPKVKTGGSASGQKPTRFYKDPNRETEKTKMAEARKKEEEALRKKQELMKLKQEEIRNQREKKVKKVTESRAAVTKEKLLLLEKEKKEREEKMAAARAEVMKQKEQERLKKKLQNDLKAQEAEERRRKDEQLRLAKLRELEEEQRKAAEARQRQLEEAERLAALRKQQQKEEEQARLLEKMREKQRLAKAAREETFDPDDFGIQDDDADDVAPRRPIPKWAEKEARMTQLRIQNKVNPSLIRTFFNVEPLPPNLREIFGSTALIRPRTSSAVWVTPPPSQRPPPSST</sequence>
<name>A0A8S9XSN2_APOLU</name>
<feature type="region of interest" description="Disordered" evidence="8">
    <location>
        <begin position="769"/>
        <end position="814"/>
    </location>
</feature>
<dbReference type="OrthoDB" id="6123at2759"/>
<dbReference type="Pfam" id="PF03941">
    <property type="entry name" value="INCENP_ARK-bind"/>
    <property type="match status" value="1"/>
</dbReference>
<dbReference type="Proteomes" id="UP000466442">
    <property type="component" value="Linkage Group LG5"/>
</dbReference>
<feature type="region of interest" description="Disordered" evidence="8">
    <location>
        <begin position="300"/>
        <end position="321"/>
    </location>
</feature>
<dbReference type="PANTHER" id="PTHR13142">
    <property type="entry name" value="INNER CENTROMERE PROTEIN"/>
    <property type="match status" value="1"/>
</dbReference>
<dbReference type="GO" id="GO:0007059">
    <property type="term" value="P:chromosome segregation"/>
    <property type="evidence" value="ECO:0007669"/>
    <property type="project" value="UniProtKB-KW"/>
</dbReference>
<feature type="region of interest" description="Disordered" evidence="8">
    <location>
        <begin position="684"/>
        <end position="726"/>
    </location>
</feature>
<dbReference type="GO" id="GO:0005819">
    <property type="term" value="C:spindle"/>
    <property type="evidence" value="ECO:0007669"/>
    <property type="project" value="UniProtKB-SubCell"/>
</dbReference>
<evidence type="ECO:0000256" key="4">
    <source>
        <dbReference type="ARBA" id="ARBA00022490"/>
    </source>
</evidence>
<dbReference type="PANTHER" id="PTHR13142:SF1">
    <property type="entry name" value="INNER CENTROMERE PROTEIN"/>
    <property type="match status" value="1"/>
</dbReference>
<evidence type="ECO:0000256" key="1">
    <source>
        <dbReference type="ARBA" id="ARBA00004123"/>
    </source>
</evidence>
<evidence type="ECO:0000256" key="6">
    <source>
        <dbReference type="ARBA" id="ARBA00023212"/>
    </source>
</evidence>
<dbReference type="InterPro" id="IPR005635">
    <property type="entry name" value="Inner_centromere_prot_ARK-bd"/>
</dbReference>
<feature type="compositionally biased region" description="Basic and acidic residues" evidence="8">
    <location>
        <begin position="641"/>
        <end position="651"/>
    </location>
</feature>
<gene>
    <name evidence="10" type="ORF">GE061_014210</name>
</gene>
<organism evidence="10 11">
    <name type="scientific">Apolygus lucorum</name>
    <name type="common">Small green plant bug</name>
    <name type="synonym">Lygocoris lucorum</name>
    <dbReference type="NCBI Taxonomy" id="248454"/>
    <lineage>
        <taxon>Eukaryota</taxon>
        <taxon>Metazoa</taxon>
        <taxon>Ecdysozoa</taxon>
        <taxon>Arthropoda</taxon>
        <taxon>Hexapoda</taxon>
        <taxon>Insecta</taxon>
        <taxon>Pterygota</taxon>
        <taxon>Neoptera</taxon>
        <taxon>Paraneoptera</taxon>
        <taxon>Hemiptera</taxon>
        <taxon>Heteroptera</taxon>
        <taxon>Panheteroptera</taxon>
        <taxon>Cimicomorpha</taxon>
        <taxon>Miridae</taxon>
        <taxon>Mirini</taxon>
        <taxon>Apolygus</taxon>
    </lineage>
</organism>
<feature type="compositionally biased region" description="Pro residues" evidence="8">
    <location>
        <begin position="163"/>
        <end position="180"/>
    </location>
</feature>
<keyword evidence="5" id="KW-0159">Chromosome partition</keyword>
<dbReference type="GO" id="GO:0005634">
    <property type="term" value="C:nucleus"/>
    <property type="evidence" value="ECO:0007669"/>
    <property type="project" value="UniProtKB-SubCell"/>
</dbReference>
<accession>A0A8S9XSN2</accession>
<evidence type="ECO:0000313" key="10">
    <source>
        <dbReference type="EMBL" id="KAF6211096.1"/>
    </source>
</evidence>
<proteinExistence type="inferred from homology"/>
<feature type="region of interest" description="Disordered" evidence="8">
    <location>
        <begin position="121"/>
        <end position="141"/>
    </location>
</feature>
<keyword evidence="6" id="KW-0206">Cytoskeleton</keyword>
<evidence type="ECO:0000313" key="11">
    <source>
        <dbReference type="Proteomes" id="UP000466442"/>
    </source>
</evidence>
<dbReference type="EMBL" id="WIXP02000005">
    <property type="protein sequence ID" value="KAF6211096.1"/>
    <property type="molecule type" value="Genomic_DNA"/>
</dbReference>
<feature type="compositionally biased region" description="Basic residues" evidence="8">
    <location>
        <begin position="304"/>
        <end position="313"/>
    </location>
</feature>
<evidence type="ECO:0000256" key="3">
    <source>
        <dbReference type="ARBA" id="ARBA00010042"/>
    </source>
</evidence>
<keyword evidence="7" id="KW-0539">Nucleus</keyword>
<feature type="region of interest" description="Disordered" evidence="8">
    <location>
        <begin position="634"/>
        <end position="654"/>
    </location>
</feature>
<comment type="caution">
    <text evidence="10">The sequence shown here is derived from an EMBL/GenBank/DDBJ whole genome shotgun (WGS) entry which is preliminary data.</text>
</comment>
<comment type="subcellular location">
    <subcellularLocation>
        <location evidence="2">Cytoplasm</location>
        <location evidence="2">Cytoskeleton</location>
        <location evidence="2">Spindle</location>
    </subcellularLocation>
    <subcellularLocation>
        <location evidence="1">Nucleus</location>
    </subcellularLocation>
</comment>
<feature type="region of interest" description="Disordered" evidence="8">
    <location>
        <begin position="368"/>
        <end position="387"/>
    </location>
</feature>
<feature type="compositionally biased region" description="Acidic residues" evidence="8">
    <location>
        <begin position="881"/>
        <end position="895"/>
    </location>
</feature>
<feature type="compositionally biased region" description="Basic and acidic residues" evidence="8">
    <location>
        <begin position="703"/>
        <end position="726"/>
    </location>
</feature>
<feature type="compositionally biased region" description="Basic residues" evidence="8">
    <location>
        <begin position="196"/>
        <end position="209"/>
    </location>
</feature>
<evidence type="ECO:0000256" key="5">
    <source>
        <dbReference type="ARBA" id="ARBA00022829"/>
    </source>
</evidence>
<feature type="region of interest" description="Disordered" evidence="8">
    <location>
        <begin position="163"/>
        <end position="257"/>
    </location>
</feature>
<protein>
    <recommendedName>
        <fullName evidence="9">Inner centromere protein ARK-binding domain-containing protein</fullName>
    </recommendedName>
</protein>
<evidence type="ECO:0000256" key="8">
    <source>
        <dbReference type="SAM" id="MobiDB-lite"/>
    </source>
</evidence>
<dbReference type="AlphaFoldDB" id="A0A8S9XSN2"/>
<keyword evidence="11" id="KW-1185">Reference proteome</keyword>
<comment type="similarity">
    <text evidence="3">Belongs to the INCENP family.</text>
</comment>
<feature type="region of interest" description="Disordered" evidence="8">
    <location>
        <begin position="536"/>
        <end position="559"/>
    </location>
</feature>
<evidence type="ECO:0000259" key="9">
    <source>
        <dbReference type="Pfam" id="PF03941"/>
    </source>
</evidence>
<keyword evidence="4" id="KW-0963">Cytoplasm</keyword>
<feature type="region of interest" description="Disordered" evidence="8">
    <location>
        <begin position="874"/>
        <end position="899"/>
    </location>
</feature>